<evidence type="ECO:0000256" key="1">
    <source>
        <dbReference type="ARBA" id="ARBA00004429"/>
    </source>
</evidence>
<evidence type="ECO:0000256" key="2">
    <source>
        <dbReference type="ARBA" id="ARBA00007783"/>
    </source>
</evidence>
<feature type="transmembrane region" description="Helical" evidence="8">
    <location>
        <begin position="177"/>
        <end position="198"/>
    </location>
</feature>
<evidence type="ECO:0000256" key="5">
    <source>
        <dbReference type="ARBA" id="ARBA00022692"/>
    </source>
</evidence>
<evidence type="ECO:0000313" key="10">
    <source>
        <dbReference type="EMBL" id="QFU99088.1"/>
    </source>
</evidence>
<accession>A0A5P9QCA5</accession>
<evidence type="ECO:0000256" key="7">
    <source>
        <dbReference type="ARBA" id="ARBA00023136"/>
    </source>
</evidence>
<dbReference type="KEGG" id="lxl:KDY119_02614"/>
<dbReference type="GO" id="GO:0140359">
    <property type="term" value="F:ABC-type transporter activity"/>
    <property type="evidence" value="ECO:0007669"/>
    <property type="project" value="InterPro"/>
</dbReference>
<dbReference type="PANTHER" id="PTHR30413:SF8">
    <property type="entry name" value="TRANSPORT PERMEASE PROTEIN"/>
    <property type="match status" value="1"/>
</dbReference>
<feature type="transmembrane region" description="Helical" evidence="8">
    <location>
        <begin position="210"/>
        <end position="232"/>
    </location>
</feature>
<comment type="similarity">
    <text evidence="2">Belongs to the ABC-2 integral membrane protein family.</text>
</comment>
<dbReference type="GO" id="GO:0005886">
    <property type="term" value="C:plasma membrane"/>
    <property type="evidence" value="ECO:0007669"/>
    <property type="project" value="UniProtKB-SubCell"/>
</dbReference>
<name>A0A5P9QCA5_9MICO</name>
<evidence type="ECO:0000313" key="11">
    <source>
        <dbReference type="Proteomes" id="UP000326702"/>
    </source>
</evidence>
<dbReference type="Proteomes" id="UP000326702">
    <property type="component" value="Chromosome"/>
</dbReference>
<evidence type="ECO:0000256" key="3">
    <source>
        <dbReference type="ARBA" id="ARBA00022448"/>
    </source>
</evidence>
<feature type="transmembrane region" description="Helical" evidence="8">
    <location>
        <begin position="271"/>
        <end position="290"/>
    </location>
</feature>
<comment type="subcellular location">
    <subcellularLocation>
        <location evidence="1">Cell inner membrane</location>
        <topology evidence="1">Multi-pass membrane protein</topology>
    </subcellularLocation>
</comment>
<gene>
    <name evidence="10" type="ORF">KDY119_02614</name>
</gene>
<keyword evidence="11" id="KW-1185">Reference proteome</keyword>
<keyword evidence="5 8" id="KW-0812">Transmembrane</keyword>
<evidence type="ECO:0000259" key="9">
    <source>
        <dbReference type="Pfam" id="PF01061"/>
    </source>
</evidence>
<feature type="transmembrane region" description="Helical" evidence="8">
    <location>
        <begin position="131"/>
        <end position="157"/>
    </location>
</feature>
<evidence type="ECO:0000256" key="8">
    <source>
        <dbReference type="SAM" id="Phobius"/>
    </source>
</evidence>
<keyword evidence="7 8" id="KW-0472">Membrane</keyword>
<organism evidence="10 11">
    <name type="scientific">Luteimicrobium xylanilyticum</name>
    <dbReference type="NCBI Taxonomy" id="1133546"/>
    <lineage>
        <taxon>Bacteria</taxon>
        <taxon>Bacillati</taxon>
        <taxon>Actinomycetota</taxon>
        <taxon>Actinomycetes</taxon>
        <taxon>Micrococcales</taxon>
        <taxon>Luteimicrobium</taxon>
    </lineage>
</organism>
<sequence length="299" mass="33473">MSEQSSEALRQIAVSAGLAPMGVRPPLGQYLRDLWSRRAFLWELSSSKAYARNRNSYLGQAWSVLTPLLSAAVYIIIFGIVLNTTRGVENAIGFILVGTFMFRFFEHAVSGGGKAIRGNTSLVRAVRFPRAVLPISVVLSELVTLGPALVVMLVVTYLSGLGEFPKFAYVPVSWRWLLLPLAIMLLAFFNVGCAFIMARWVARAPDIQNLIGFVMRFVMYASGVIFSIDHYFKDHPGVGWVLQRQPVAVYLELTRACVLHEPTIPLTWQTWAWGVGWAALFAIGGFLYFWRGEERYGRD</sequence>
<feature type="transmembrane region" description="Helical" evidence="8">
    <location>
        <begin position="91"/>
        <end position="110"/>
    </location>
</feature>
<feature type="transmembrane region" description="Helical" evidence="8">
    <location>
        <begin position="62"/>
        <end position="85"/>
    </location>
</feature>
<dbReference type="Pfam" id="PF01061">
    <property type="entry name" value="ABC2_membrane"/>
    <property type="match status" value="1"/>
</dbReference>
<dbReference type="InterPro" id="IPR013525">
    <property type="entry name" value="ABC2_TM"/>
</dbReference>
<keyword evidence="3" id="KW-0813">Transport</keyword>
<dbReference type="EMBL" id="CP045529">
    <property type="protein sequence ID" value="QFU99088.1"/>
    <property type="molecule type" value="Genomic_DNA"/>
</dbReference>
<protein>
    <recommendedName>
        <fullName evidence="9">ABC-2 type transporter transmembrane domain-containing protein</fullName>
    </recommendedName>
</protein>
<reference evidence="10 11" key="1">
    <citation type="submission" date="2019-10" db="EMBL/GenBank/DDBJ databases">
        <title>Genome sequence of Luteimicrobium xylanilyticum HY-24.</title>
        <authorList>
            <person name="Kim D.Y."/>
            <person name="Park H.-Y."/>
        </authorList>
    </citation>
    <scope>NUCLEOTIDE SEQUENCE [LARGE SCALE GENOMIC DNA]</scope>
    <source>
        <strain evidence="10 11">HY-24</strain>
    </source>
</reference>
<evidence type="ECO:0000256" key="6">
    <source>
        <dbReference type="ARBA" id="ARBA00022989"/>
    </source>
</evidence>
<evidence type="ECO:0000256" key="4">
    <source>
        <dbReference type="ARBA" id="ARBA00022475"/>
    </source>
</evidence>
<dbReference type="PANTHER" id="PTHR30413">
    <property type="entry name" value="INNER MEMBRANE TRANSPORT PERMEASE"/>
    <property type="match status" value="1"/>
</dbReference>
<dbReference type="AlphaFoldDB" id="A0A5P9QCA5"/>
<keyword evidence="6 8" id="KW-1133">Transmembrane helix</keyword>
<dbReference type="GO" id="GO:0015920">
    <property type="term" value="P:lipopolysaccharide transport"/>
    <property type="evidence" value="ECO:0007669"/>
    <property type="project" value="TreeGrafter"/>
</dbReference>
<proteinExistence type="inferred from homology"/>
<keyword evidence="4" id="KW-1003">Cell membrane</keyword>
<feature type="domain" description="ABC-2 type transporter transmembrane" evidence="9">
    <location>
        <begin position="52"/>
        <end position="256"/>
    </location>
</feature>